<gene>
    <name evidence="1" type="ORF">HNR61_004853</name>
</gene>
<dbReference type="Proteomes" id="UP000572680">
    <property type="component" value="Unassembled WGS sequence"/>
</dbReference>
<keyword evidence="2" id="KW-1185">Reference proteome</keyword>
<reference evidence="1 2" key="1">
    <citation type="submission" date="2020-08" db="EMBL/GenBank/DDBJ databases">
        <title>Genomic Encyclopedia of Type Strains, Phase IV (KMG-IV): sequencing the most valuable type-strain genomes for metagenomic binning, comparative biology and taxonomic classification.</title>
        <authorList>
            <person name="Goeker M."/>
        </authorList>
    </citation>
    <scope>NUCLEOTIDE SEQUENCE [LARGE SCALE GENOMIC DNA]</scope>
    <source>
        <strain evidence="1 2">DSM 44197</strain>
    </source>
</reference>
<name>A0A7W3QNN2_ACTNM</name>
<dbReference type="RefSeq" id="WP_182845405.1">
    <property type="nucleotide sequence ID" value="NZ_BAAALP010000059.1"/>
</dbReference>
<dbReference type="EMBL" id="JACJIA010000006">
    <property type="protein sequence ID" value="MBA8953203.1"/>
    <property type="molecule type" value="Genomic_DNA"/>
</dbReference>
<proteinExistence type="predicted"/>
<evidence type="ECO:0000313" key="1">
    <source>
        <dbReference type="EMBL" id="MBA8953203.1"/>
    </source>
</evidence>
<organism evidence="1 2">
    <name type="scientific">Actinomadura namibiensis</name>
    <dbReference type="NCBI Taxonomy" id="182080"/>
    <lineage>
        <taxon>Bacteria</taxon>
        <taxon>Bacillati</taxon>
        <taxon>Actinomycetota</taxon>
        <taxon>Actinomycetes</taxon>
        <taxon>Streptosporangiales</taxon>
        <taxon>Thermomonosporaceae</taxon>
        <taxon>Actinomadura</taxon>
    </lineage>
</organism>
<evidence type="ECO:0000313" key="2">
    <source>
        <dbReference type="Proteomes" id="UP000572680"/>
    </source>
</evidence>
<sequence length="124" mass="14057">MVDFELDGRQVCLSPRRPGADWYRVLVDGVPVPMEVTRTRTHTGNLGTTTREIQAARPAEWIRIEGEPCEPSIRRPRTASIHFSLPTAHVYNTAVWHSQSVRLTFAEDFSHVTVIWNDSVDDAT</sequence>
<accession>A0A7W3QNN2</accession>
<comment type="caution">
    <text evidence="1">The sequence shown here is derived from an EMBL/GenBank/DDBJ whole genome shotgun (WGS) entry which is preliminary data.</text>
</comment>
<protein>
    <submittedName>
        <fullName evidence="1">Uncharacterized protein</fullName>
    </submittedName>
</protein>
<dbReference type="AlphaFoldDB" id="A0A7W3QNN2"/>